<comment type="catalytic activity">
    <reaction evidence="10">
        <text>CoA + H2O = (R)-4'-phosphopantetheine + adenosine 3',5'-bisphosphate + 2 H(+)</text>
        <dbReference type="Rhea" id="RHEA:64988"/>
        <dbReference type="ChEBI" id="CHEBI:15377"/>
        <dbReference type="ChEBI" id="CHEBI:15378"/>
        <dbReference type="ChEBI" id="CHEBI:57287"/>
        <dbReference type="ChEBI" id="CHEBI:58343"/>
        <dbReference type="ChEBI" id="CHEBI:61723"/>
        <dbReference type="EC" id="3.6.1.77"/>
    </reaction>
    <physiologicalReaction direction="left-to-right" evidence="10">
        <dbReference type="Rhea" id="RHEA:64989"/>
    </physiologicalReaction>
</comment>
<keyword evidence="4" id="KW-0479">Metal-binding</keyword>
<evidence type="ECO:0000259" key="32">
    <source>
        <dbReference type="PROSITE" id="PS51462"/>
    </source>
</evidence>
<evidence type="ECO:0000256" key="24">
    <source>
        <dbReference type="ARBA" id="ARBA00048624"/>
    </source>
</evidence>
<comment type="function">
    <text evidence="12">Fatty acyl-coenzyme A (CoA) diphosphatase that hydrolyzes fatty acyl-CoA to yield acyl-4'-phosphopantetheine and adenosine 3',5'-bisphosphate. Mediates the hydrolysis of a wide range of CoA esters, including choloyl-CoA and branched-chain fatty-acyl-CoA esters and at low substrate concentrations medium and long-chain fatty-acyl-CoA esters are the primary substrates. Highest activity seen with medium-chain acyl-CoA esters and higher rates of activity seen with the unsaturated acyl-CoA esters compared with the saturated esters. Exhibits decapping activity towards dpCoA-capped RNAs in vitro.</text>
</comment>
<comment type="catalytic activity">
    <reaction evidence="29">
        <text>butanoyl-CoA + H2O = S-butanoyl-4'-phosphopantetheine + adenosine 3',5'-bisphosphate + 2 H(+)</text>
        <dbReference type="Rhea" id="RHEA:49976"/>
        <dbReference type="ChEBI" id="CHEBI:15377"/>
        <dbReference type="ChEBI" id="CHEBI:15378"/>
        <dbReference type="ChEBI" id="CHEBI:57371"/>
        <dbReference type="ChEBI" id="CHEBI:58343"/>
        <dbReference type="ChEBI" id="CHEBI:132011"/>
    </reaction>
    <physiologicalReaction direction="left-to-right" evidence="29">
        <dbReference type="Rhea" id="RHEA:49977"/>
    </physiologicalReaction>
</comment>
<evidence type="ECO:0000256" key="27">
    <source>
        <dbReference type="ARBA" id="ARBA00048882"/>
    </source>
</evidence>
<dbReference type="GO" id="GO:0005739">
    <property type="term" value="C:mitochondrion"/>
    <property type="evidence" value="ECO:0007669"/>
    <property type="project" value="TreeGrafter"/>
</dbReference>
<evidence type="ECO:0000256" key="15">
    <source>
        <dbReference type="ARBA" id="ARBA00047403"/>
    </source>
</evidence>
<keyword evidence="6" id="KW-0460">Magnesium</keyword>
<evidence type="ECO:0000256" key="9">
    <source>
        <dbReference type="ARBA" id="ARBA00031193"/>
    </source>
</evidence>
<evidence type="ECO:0000256" key="31">
    <source>
        <dbReference type="SAM" id="MobiDB-lite"/>
    </source>
</evidence>
<evidence type="ECO:0000256" key="30">
    <source>
        <dbReference type="ARBA" id="ARBA00049403"/>
    </source>
</evidence>
<keyword evidence="5" id="KW-0378">Hydrolase</keyword>
<evidence type="ECO:0000256" key="14">
    <source>
        <dbReference type="ARBA" id="ARBA00047369"/>
    </source>
</evidence>
<comment type="catalytic activity">
    <reaction evidence="19">
        <text>propanoyl-CoA + H2O = propanoyl-4'-phosphopantetheine + adenosine 3',5'-bisphosphate + 2 H(+)</text>
        <dbReference type="Rhea" id="RHEA:67464"/>
        <dbReference type="ChEBI" id="CHEBI:15377"/>
        <dbReference type="ChEBI" id="CHEBI:15378"/>
        <dbReference type="ChEBI" id="CHEBI:57392"/>
        <dbReference type="ChEBI" id="CHEBI:58343"/>
        <dbReference type="ChEBI" id="CHEBI:172362"/>
    </reaction>
    <physiologicalReaction direction="left-to-right" evidence="19">
        <dbReference type="Rhea" id="RHEA:67465"/>
    </physiologicalReaction>
</comment>
<feature type="domain" description="Nudix hydrolase" evidence="32">
    <location>
        <begin position="140"/>
        <end position="386"/>
    </location>
</feature>
<comment type="catalytic activity">
    <reaction evidence="16">
        <text>hexanoyl-CoA + H2O = hexanoyl-4'-phosphopantetheine + adenosine 3',5'-bisphosphate + 2 H(+)</text>
        <dbReference type="Rhea" id="RHEA:49980"/>
        <dbReference type="ChEBI" id="CHEBI:15377"/>
        <dbReference type="ChEBI" id="CHEBI:15378"/>
        <dbReference type="ChEBI" id="CHEBI:58343"/>
        <dbReference type="ChEBI" id="CHEBI:62620"/>
        <dbReference type="ChEBI" id="CHEBI:132012"/>
    </reaction>
    <physiologicalReaction direction="left-to-right" evidence="16">
        <dbReference type="Rhea" id="RHEA:49981"/>
    </physiologicalReaction>
</comment>
<dbReference type="CDD" id="cd18870">
    <property type="entry name" value="NUDIX_AcylCoAdiphos_Nudt19"/>
    <property type="match status" value="1"/>
</dbReference>
<evidence type="ECO:0000256" key="22">
    <source>
        <dbReference type="ARBA" id="ARBA00048360"/>
    </source>
</evidence>
<evidence type="ECO:0000256" key="19">
    <source>
        <dbReference type="ARBA" id="ARBA00047666"/>
    </source>
</evidence>
<evidence type="ECO:0000256" key="11">
    <source>
        <dbReference type="ARBA" id="ARBA00044967"/>
    </source>
</evidence>
<dbReference type="InterPro" id="IPR015797">
    <property type="entry name" value="NUDIX_hydrolase-like_dom_sf"/>
</dbReference>
<evidence type="ECO:0000256" key="18">
    <source>
        <dbReference type="ARBA" id="ARBA00047584"/>
    </source>
</evidence>
<dbReference type="EMBL" id="JACDTQ010002243">
    <property type="protein sequence ID" value="KAF5919763.1"/>
    <property type="molecule type" value="Genomic_DNA"/>
</dbReference>
<comment type="catalytic activity">
    <reaction evidence="28">
        <text>choloyl-CoA + H2O = S-choloyl-4'-phosphopantetheine + adenosine 3',5'-bisphosphate + 2 H(+)</text>
        <dbReference type="Rhea" id="RHEA:50036"/>
        <dbReference type="ChEBI" id="CHEBI:15377"/>
        <dbReference type="ChEBI" id="CHEBI:15378"/>
        <dbReference type="ChEBI" id="CHEBI:57373"/>
        <dbReference type="ChEBI" id="CHEBI:58343"/>
        <dbReference type="ChEBI" id="CHEBI:132020"/>
    </reaction>
    <physiologicalReaction direction="left-to-right" evidence="28">
        <dbReference type="Rhea" id="RHEA:50037"/>
    </physiologicalReaction>
</comment>
<evidence type="ECO:0000256" key="3">
    <source>
        <dbReference type="ARBA" id="ARBA00005582"/>
    </source>
</evidence>
<proteinExistence type="inferred from homology"/>
<comment type="catalytic activity">
    <reaction evidence="26">
        <text>hexadecanoyl-CoA + H2O = S-hexadecanoyl-4'-phosphopantetheine + adenosine 3',5'-bisphosphate + 2 H(+)</text>
        <dbReference type="Rhea" id="RHEA:50032"/>
        <dbReference type="ChEBI" id="CHEBI:15377"/>
        <dbReference type="ChEBI" id="CHEBI:15378"/>
        <dbReference type="ChEBI" id="CHEBI:57379"/>
        <dbReference type="ChEBI" id="CHEBI:58343"/>
        <dbReference type="ChEBI" id="CHEBI:132018"/>
    </reaction>
    <physiologicalReaction direction="left-to-right" evidence="26">
        <dbReference type="Rhea" id="RHEA:50033"/>
    </physiologicalReaction>
</comment>
<comment type="catalytic activity">
    <reaction evidence="24">
        <text>succinyl-CoA + H2O = succinyl-4'-phosphopantetheine + adenosine 3',5'-bisphosphate + 2 H(+)</text>
        <dbReference type="Rhea" id="RHEA:67472"/>
        <dbReference type="ChEBI" id="CHEBI:15377"/>
        <dbReference type="ChEBI" id="CHEBI:15378"/>
        <dbReference type="ChEBI" id="CHEBI:57292"/>
        <dbReference type="ChEBI" id="CHEBI:58343"/>
        <dbReference type="ChEBI" id="CHEBI:172364"/>
    </reaction>
    <physiologicalReaction direction="left-to-right" evidence="24">
        <dbReference type="Rhea" id="RHEA:67473"/>
    </physiologicalReaction>
</comment>
<comment type="caution">
    <text evidence="33">The sequence shown here is derived from an EMBL/GenBank/DDBJ whole genome shotgun (WGS) entry which is preliminary data.</text>
</comment>
<evidence type="ECO:0000256" key="4">
    <source>
        <dbReference type="ARBA" id="ARBA00022723"/>
    </source>
</evidence>
<keyword evidence="34" id="KW-1185">Reference proteome</keyword>
<reference evidence="33 34" key="1">
    <citation type="journal article" date="2020" name="Mol. Biol. Evol.">
        <title>Interspecific Gene Flow and the Evolution of Specialization in Black and White Rhinoceros.</title>
        <authorList>
            <person name="Moodley Y."/>
            <person name="Westbury M.V."/>
            <person name="Russo I.M."/>
            <person name="Gopalakrishnan S."/>
            <person name="Rakotoarivelo A."/>
            <person name="Olsen R.A."/>
            <person name="Prost S."/>
            <person name="Tunstall T."/>
            <person name="Ryder O.A."/>
            <person name="Dalen L."/>
            <person name="Bruford M.W."/>
        </authorList>
    </citation>
    <scope>NUCLEOTIDE SEQUENCE [LARGE SCALE GENOMIC DNA]</scope>
    <source>
        <strain evidence="33">SBR-YM</strain>
        <tissue evidence="33">Skin</tissue>
    </source>
</reference>
<evidence type="ECO:0000256" key="25">
    <source>
        <dbReference type="ARBA" id="ARBA00048667"/>
    </source>
</evidence>
<evidence type="ECO:0000313" key="34">
    <source>
        <dbReference type="Proteomes" id="UP000551758"/>
    </source>
</evidence>
<comment type="catalytic activity">
    <reaction evidence="20">
        <text>(9Z,12Z)-octadecadienoyl-CoA + H2O = S-(9Z,12Z-octadecadienoyl)-4'-phosphopantetheine + adenosine 3',5'-bisphosphate + 2 H(+)</text>
        <dbReference type="Rhea" id="RHEA:67536"/>
        <dbReference type="ChEBI" id="CHEBI:15377"/>
        <dbReference type="ChEBI" id="CHEBI:15378"/>
        <dbReference type="ChEBI" id="CHEBI:57383"/>
        <dbReference type="ChEBI" id="CHEBI:58343"/>
        <dbReference type="ChEBI" id="CHEBI:172387"/>
    </reaction>
    <physiologicalReaction direction="left-to-right" evidence="20">
        <dbReference type="Rhea" id="RHEA:67537"/>
    </physiologicalReaction>
</comment>
<evidence type="ECO:0000256" key="23">
    <source>
        <dbReference type="ARBA" id="ARBA00048413"/>
    </source>
</evidence>
<evidence type="ECO:0000256" key="29">
    <source>
        <dbReference type="ARBA" id="ARBA00049284"/>
    </source>
</evidence>
<evidence type="ECO:0000256" key="16">
    <source>
        <dbReference type="ARBA" id="ARBA00047466"/>
    </source>
</evidence>
<comment type="catalytic activity">
    <reaction evidence="17">
        <text>(6Z)-octenoyl-CoA + H2O = S-(6Z-octenoyl)-4'-phosphopantetheine + adenosine 3',5'-bisphosphate + 2 H(+)</text>
        <dbReference type="Rhea" id="RHEA:67528"/>
        <dbReference type="ChEBI" id="CHEBI:15377"/>
        <dbReference type="ChEBI" id="CHEBI:15378"/>
        <dbReference type="ChEBI" id="CHEBI:58343"/>
        <dbReference type="ChEBI" id="CHEBI:172383"/>
        <dbReference type="ChEBI" id="CHEBI:172384"/>
    </reaction>
    <physiologicalReaction direction="left-to-right" evidence="17">
        <dbReference type="Rhea" id="RHEA:67529"/>
    </physiologicalReaction>
</comment>
<dbReference type="Proteomes" id="UP000551758">
    <property type="component" value="Unassembled WGS sequence"/>
</dbReference>
<evidence type="ECO:0000256" key="6">
    <source>
        <dbReference type="ARBA" id="ARBA00022842"/>
    </source>
</evidence>
<evidence type="ECO:0000256" key="7">
    <source>
        <dbReference type="ARBA" id="ARBA00023211"/>
    </source>
</evidence>
<protein>
    <recommendedName>
        <fullName evidence="8">Acyl-coenzyme A diphosphatase NUDT19</fullName>
        <ecNumber evidence="11">3.6.1.77</ecNumber>
    </recommendedName>
    <alternativeName>
        <fullName evidence="9">Nucleoside diphosphate-linked moiety X motif 19</fullName>
    </alternativeName>
</protein>
<comment type="catalytic activity">
    <reaction evidence="27">
        <text>an acyl-CoA + H2O = an acyl-4'-phosphopantetheine + adenosine 3',5'-bisphosphate + 2 H(+)</text>
        <dbReference type="Rhea" id="RHEA:50044"/>
        <dbReference type="ChEBI" id="CHEBI:15377"/>
        <dbReference type="ChEBI" id="CHEBI:15378"/>
        <dbReference type="ChEBI" id="CHEBI:58342"/>
        <dbReference type="ChEBI" id="CHEBI:58343"/>
        <dbReference type="ChEBI" id="CHEBI:132023"/>
    </reaction>
    <physiologicalReaction direction="left-to-right" evidence="27">
        <dbReference type="Rhea" id="RHEA:50045"/>
    </physiologicalReaction>
</comment>
<organism evidence="33 34">
    <name type="scientific">Diceros bicornis minor</name>
    <name type="common">South-central black rhinoceros</name>
    <dbReference type="NCBI Taxonomy" id="77932"/>
    <lineage>
        <taxon>Eukaryota</taxon>
        <taxon>Metazoa</taxon>
        <taxon>Chordata</taxon>
        <taxon>Craniata</taxon>
        <taxon>Vertebrata</taxon>
        <taxon>Euteleostomi</taxon>
        <taxon>Mammalia</taxon>
        <taxon>Eutheria</taxon>
        <taxon>Laurasiatheria</taxon>
        <taxon>Perissodactyla</taxon>
        <taxon>Rhinocerotidae</taxon>
        <taxon>Diceros</taxon>
    </lineage>
</organism>
<evidence type="ECO:0000313" key="33">
    <source>
        <dbReference type="EMBL" id="KAF5919763.1"/>
    </source>
</evidence>
<evidence type="ECO:0000256" key="21">
    <source>
        <dbReference type="ARBA" id="ARBA00047757"/>
    </source>
</evidence>
<comment type="similarity">
    <text evidence="3">Belongs to the Nudix hydrolase family.</text>
</comment>
<comment type="catalytic activity">
    <reaction evidence="25">
        <text>a 5'-end CoA-ribonucleoside in mRNA + H2O = a 5'-end phospho-adenosine-phospho-ribonucleoside in mRNA + (R)-4'-phosphopantetheine + 2 H(+)</text>
        <dbReference type="Rhea" id="RHEA:67592"/>
        <dbReference type="Rhea" id="RHEA-COMP:15719"/>
        <dbReference type="Rhea" id="RHEA-COMP:17276"/>
        <dbReference type="ChEBI" id="CHEBI:15377"/>
        <dbReference type="ChEBI" id="CHEBI:15378"/>
        <dbReference type="ChEBI" id="CHEBI:61723"/>
        <dbReference type="ChEBI" id="CHEBI:144051"/>
        <dbReference type="ChEBI" id="CHEBI:172371"/>
    </reaction>
    <physiologicalReaction direction="left-to-right" evidence="25">
        <dbReference type="Rhea" id="RHEA:67593"/>
    </physiologicalReaction>
</comment>
<evidence type="ECO:0000256" key="10">
    <source>
        <dbReference type="ARBA" id="ARBA00044908"/>
    </source>
</evidence>
<dbReference type="InterPro" id="IPR000086">
    <property type="entry name" value="NUDIX_hydrolase_dom"/>
</dbReference>
<evidence type="ECO:0000256" key="20">
    <source>
        <dbReference type="ARBA" id="ARBA00047708"/>
    </source>
</evidence>
<evidence type="ECO:0000256" key="26">
    <source>
        <dbReference type="ARBA" id="ARBA00048828"/>
    </source>
</evidence>
<dbReference type="Gene3D" id="3.90.79.10">
    <property type="entry name" value="Nucleoside Triphosphate Pyrophosphohydrolase"/>
    <property type="match status" value="1"/>
</dbReference>
<dbReference type="PROSITE" id="PS51462">
    <property type="entry name" value="NUDIX"/>
    <property type="match status" value="1"/>
</dbReference>
<dbReference type="InterPro" id="IPR039121">
    <property type="entry name" value="NUDT19"/>
</dbReference>
<feature type="non-terminal residue" evidence="33">
    <location>
        <position position="1"/>
    </location>
</feature>
<evidence type="ECO:0000256" key="2">
    <source>
        <dbReference type="ARBA" id="ARBA00001946"/>
    </source>
</evidence>
<comment type="cofactor">
    <cofactor evidence="1">
        <name>Mn(2+)</name>
        <dbReference type="ChEBI" id="CHEBI:29035"/>
    </cofactor>
</comment>
<comment type="catalytic activity">
    <reaction evidence="15">
        <text>tetradecanoyl-CoA + H2O = tetradecanoyl-4'-phosphopantetheine + adenosine 3',5'-bisphosphate + 2 H(+)</text>
        <dbReference type="Rhea" id="RHEA:50028"/>
        <dbReference type="ChEBI" id="CHEBI:15377"/>
        <dbReference type="ChEBI" id="CHEBI:15378"/>
        <dbReference type="ChEBI" id="CHEBI:57385"/>
        <dbReference type="ChEBI" id="CHEBI:58343"/>
        <dbReference type="ChEBI" id="CHEBI:132017"/>
    </reaction>
    <physiologicalReaction direction="left-to-right" evidence="15">
        <dbReference type="Rhea" id="RHEA:50029"/>
    </physiologicalReaction>
</comment>
<comment type="catalytic activity">
    <reaction evidence="14">
        <text>malonyl-CoA + H2O = malonyl-4'-phosphopantetheine + adenosine 3',5'-bisphosphate + 2 H(+)</text>
        <dbReference type="Rhea" id="RHEA:67468"/>
        <dbReference type="ChEBI" id="CHEBI:15377"/>
        <dbReference type="ChEBI" id="CHEBI:15378"/>
        <dbReference type="ChEBI" id="CHEBI:57384"/>
        <dbReference type="ChEBI" id="CHEBI:58343"/>
        <dbReference type="ChEBI" id="CHEBI:172363"/>
    </reaction>
    <physiologicalReaction direction="left-to-right" evidence="14">
        <dbReference type="Rhea" id="RHEA:67469"/>
    </physiologicalReaction>
</comment>
<evidence type="ECO:0000256" key="17">
    <source>
        <dbReference type="ARBA" id="ARBA00047511"/>
    </source>
</evidence>
<name>A0A7J7EVP2_DICBM</name>
<dbReference type="GO" id="GO:0046872">
    <property type="term" value="F:metal ion binding"/>
    <property type="evidence" value="ECO:0007669"/>
    <property type="project" value="UniProtKB-KW"/>
</dbReference>
<dbReference type="PANTHER" id="PTHR12318">
    <property type="entry name" value="TESTOSTERONE-REGULATED PROTEIN RP2"/>
    <property type="match status" value="1"/>
</dbReference>
<comment type="catalytic activity">
    <reaction evidence="22">
        <text>(9Z,12Z,15Z)-octadecatrienoyl-CoA + H2O = S-(9Z,12Z,15Z-octadecatrienoyl)-4'-phosphopantetheine + adenosine 3',5'-bisphosphate + 2 H(+)</text>
        <dbReference type="Rhea" id="RHEA:67532"/>
        <dbReference type="ChEBI" id="CHEBI:15377"/>
        <dbReference type="ChEBI" id="CHEBI:15378"/>
        <dbReference type="ChEBI" id="CHEBI:58343"/>
        <dbReference type="ChEBI" id="CHEBI:74034"/>
        <dbReference type="ChEBI" id="CHEBI:172386"/>
    </reaction>
    <physiologicalReaction direction="left-to-right" evidence="22">
        <dbReference type="Rhea" id="RHEA:67533"/>
    </physiologicalReaction>
</comment>
<dbReference type="PANTHER" id="PTHR12318:SF0">
    <property type="entry name" value="ACYL-COENZYME A DIPHOSPHATASE NUDT19"/>
    <property type="match status" value="1"/>
</dbReference>
<comment type="catalytic activity">
    <reaction evidence="13">
        <text>octanoyl-CoA + H2O = S-octanoyl-4'-phosphopantetheine + adenosine 3',5'-bisphosphate + 2 H(+)</text>
        <dbReference type="Rhea" id="RHEA:50016"/>
        <dbReference type="ChEBI" id="CHEBI:15377"/>
        <dbReference type="ChEBI" id="CHEBI:15378"/>
        <dbReference type="ChEBI" id="CHEBI:57386"/>
        <dbReference type="ChEBI" id="CHEBI:58343"/>
        <dbReference type="ChEBI" id="CHEBI:132013"/>
    </reaction>
    <physiologicalReaction direction="left-to-right" evidence="13">
        <dbReference type="Rhea" id="RHEA:50017"/>
    </physiologicalReaction>
</comment>
<accession>A0A7J7EVP2</accession>
<evidence type="ECO:0000256" key="12">
    <source>
        <dbReference type="ARBA" id="ARBA00045809"/>
    </source>
</evidence>
<sequence>PGFALPFHRGRSWAPLSIPAPDASVLSGDDAAFFSGDCERQSLAGGCDSLRPARVSGGRTRALKEVLARAGATPLSRREPVKDEQPGLTERPVPAPPGAGKTAGGGRISARELPPRQNPEPGSRAPPPAMSGPLRPSPSSWRRAASVVLAAGWTHPRPAAPSPPAEGFRLLLLQRASSQGFLPGAHVFPGGVLDAADRSADWLRLFQPHHGPPRFGLGPAPPPRAAFPELPAGPAAAAAVAALSDDVALRICAIREAFEEAGVLLLRPRGSRPPAREPGCALEPPPGLAAWRARVRRDPRHFLRLCAHLDCTPDVWALHDWSDWLTPFTSPGGRRFDTAFFVCCLREPPPVCPDLAEVVAYQWSSPSEATECFVAEKIWLAPPQFYEIRRLENFASLSDLHKFCLDRALEGTERWLPITLLTADGRLQLLPGDELYLEDSDFLENLLSTEKKNEEIVKEGKKLHRIVIYSRHVYSIYVTVQSAYKHVYPKNYVYYTSVKN</sequence>
<evidence type="ECO:0000256" key="28">
    <source>
        <dbReference type="ARBA" id="ARBA00048961"/>
    </source>
</evidence>
<comment type="catalytic activity">
    <reaction evidence="18">
        <text>4,8-dimethylnonanoyl-CoA + H2O = S-(4,8-dimethylnonanoyl)-4'-phosphopantetheine + adenosine 3',5'-bisphosphate + 2 H(+)</text>
        <dbReference type="Rhea" id="RHEA:67524"/>
        <dbReference type="ChEBI" id="CHEBI:15377"/>
        <dbReference type="ChEBI" id="CHEBI:15378"/>
        <dbReference type="ChEBI" id="CHEBI:58343"/>
        <dbReference type="ChEBI" id="CHEBI:77061"/>
        <dbReference type="ChEBI" id="CHEBI:172385"/>
    </reaction>
    <physiologicalReaction direction="left-to-right" evidence="18">
        <dbReference type="Rhea" id="RHEA:67525"/>
    </physiologicalReaction>
</comment>
<comment type="catalytic activity">
    <reaction evidence="30">
        <text>(9Z)-hexadecenoyl-CoA + H2O = S-(9Z-hexadecenoyl)-4'-phosphopantetheine + adenosine 3',5'-bisphosphate + 2 H(+)</text>
        <dbReference type="Rhea" id="RHEA:67540"/>
        <dbReference type="ChEBI" id="CHEBI:15377"/>
        <dbReference type="ChEBI" id="CHEBI:15378"/>
        <dbReference type="ChEBI" id="CHEBI:58343"/>
        <dbReference type="ChEBI" id="CHEBI:61540"/>
        <dbReference type="ChEBI" id="CHEBI:172388"/>
    </reaction>
    <physiologicalReaction direction="left-to-right" evidence="30">
        <dbReference type="Rhea" id="RHEA:67541"/>
    </physiologicalReaction>
</comment>
<evidence type="ECO:0000256" key="1">
    <source>
        <dbReference type="ARBA" id="ARBA00001936"/>
    </source>
</evidence>
<evidence type="ECO:0000256" key="5">
    <source>
        <dbReference type="ARBA" id="ARBA00022801"/>
    </source>
</evidence>
<keyword evidence="7" id="KW-0464">Manganese</keyword>
<comment type="cofactor">
    <cofactor evidence="2">
        <name>Mg(2+)</name>
        <dbReference type="ChEBI" id="CHEBI:18420"/>
    </cofactor>
</comment>
<evidence type="ECO:0000256" key="8">
    <source>
        <dbReference type="ARBA" id="ARBA00026208"/>
    </source>
</evidence>
<dbReference type="GO" id="GO:0010945">
    <property type="term" value="F:coenzyme A diphosphatase activity"/>
    <property type="evidence" value="ECO:0007669"/>
    <property type="project" value="UniProtKB-EC"/>
</dbReference>
<dbReference type="EC" id="3.6.1.77" evidence="11"/>
<comment type="catalytic activity">
    <reaction evidence="21">
        <text>dodecanoyl-CoA + H2O = S-dodecanoyl-4'-phosphopantetheine + adenosine 3',5'-bisphosphate + 2 H(+)</text>
        <dbReference type="Rhea" id="RHEA:50024"/>
        <dbReference type="ChEBI" id="CHEBI:15377"/>
        <dbReference type="ChEBI" id="CHEBI:15378"/>
        <dbReference type="ChEBI" id="CHEBI:57375"/>
        <dbReference type="ChEBI" id="CHEBI:58343"/>
        <dbReference type="ChEBI" id="CHEBI:132015"/>
    </reaction>
    <physiologicalReaction direction="left-to-right" evidence="21">
        <dbReference type="Rhea" id="RHEA:50025"/>
    </physiologicalReaction>
</comment>
<feature type="compositionally biased region" description="Basic and acidic residues" evidence="31">
    <location>
        <begin position="76"/>
        <end position="85"/>
    </location>
</feature>
<feature type="region of interest" description="Disordered" evidence="31">
    <location>
        <begin position="68"/>
        <end position="139"/>
    </location>
</feature>
<dbReference type="SUPFAM" id="SSF55811">
    <property type="entry name" value="Nudix"/>
    <property type="match status" value="1"/>
</dbReference>
<comment type="catalytic activity">
    <reaction evidence="23">
        <text>(9Z)-tetradecenoyl-CoA + H2O = S-(9Z-tetradecenoyl)-4'-phosphopantetheine + adenosine 3',5'-bisphosphate + 2 H(+)</text>
        <dbReference type="Rhea" id="RHEA:67544"/>
        <dbReference type="ChEBI" id="CHEBI:15377"/>
        <dbReference type="ChEBI" id="CHEBI:15378"/>
        <dbReference type="ChEBI" id="CHEBI:58343"/>
        <dbReference type="ChEBI" id="CHEBI:65060"/>
        <dbReference type="ChEBI" id="CHEBI:172389"/>
    </reaction>
    <physiologicalReaction direction="left-to-right" evidence="23">
        <dbReference type="Rhea" id="RHEA:67545"/>
    </physiologicalReaction>
</comment>
<gene>
    <name evidence="33" type="ORF">HPG69_000364</name>
</gene>
<evidence type="ECO:0000256" key="13">
    <source>
        <dbReference type="ARBA" id="ARBA00047289"/>
    </source>
</evidence>
<dbReference type="AlphaFoldDB" id="A0A7J7EVP2"/>